<dbReference type="GO" id="GO:0016491">
    <property type="term" value="F:oxidoreductase activity"/>
    <property type="evidence" value="ECO:0007669"/>
    <property type="project" value="InterPro"/>
</dbReference>
<dbReference type="InterPro" id="IPR009078">
    <property type="entry name" value="Ferritin-like_SF"/>
</dbReference>
<dbReference type="SUPFAM" id="SSF47240">
    <property type="entry name" value="Ferritin-like"/>
    <property type="match status" value="1"/>
</dbReference>
<dbReference type="InterPro" id="IPR012348">
    <property type="entry name" value="RNR-like"/>
</dbReference>
<evidence type="ECO:0000313" key="2">
    <source>
        <dbReference type="Proteomes" id="UP001163846"/>
    </source>
</evidence>
<dbReference type="Gene3D" id="1.10.620.20">
    <property type="entry name" value="Ribonucleotide Reductase, subunit A"/>
    <property type="match status" value="1"/>
</dbReference>
<dbReference type="EMBL" id="MU806129">
    <property type="protein sequence ID" value="KAJ3839418.1"/>
    <property type="molecule type" value="Genomic_DNA"/>
</dbReference>
<dbReference type="InterPro" id="IPR000358">
    <property type="entry name" value="RNR_small_fam"/>
</dbReference>
<dbReference type="AlphaFoldDB" id="A0AA38PAP8"/>
<keyword evidence="2" id="KW-1185">Reference proteome</keyword>
<accession>A0AA38PAP8</accession>
<dbReference type="PANTHER" id="PTHR23409:SF18">
    <property type="entry name" value="RIBONUCLEOSIDE-DIPHOSPHATE REDUCTASE SUBUNIT M2"/>
    <property type="match status" value="1"/>
</dbReference>
<dbReference type="Proteomes" id="UP001163846">
    <property type="component" value="Unassembled WGS sequence"/>
</dbReference>
<organism evidence="1 2">
    <name type="scientific">Lentinula raphanica</name>
    <dbReference type="NCBI Taxonomy" id="153919"/>
    <lineage>
        <taxon>Eukaryota</taxon>
        <taxon>Fungi</taxon>
        <taxon>Dikarya</taxon>
        <taxon>Basidiomycota</taxon>
        <taxon>Agaricomycotina</taxon>
        <taxon>Agaricomycetes</taxon>
        <taxon>Agaricomycetidae</taxon>
        <taxon>Agaricales</taxon>
        <taxon>Marasmiineae</taxon>
        <taxon>Omphalotaceae</taxon>
        <taxon>Lentinula</taxon>
    </lineage>
</organism>
<name>A0AA38PAP8_9AGAR</name>
<reference evidence="1" key="1">
    <citation type="submission" date="2022-08" db="EMBL/GenBank/DDBJ databases">
        <authorList>
            <consortium name="DOE Joint Genome Institute"/>
            <person name="Min B."/>
            <person name="Riley R."/>
            <person name="Sierra-Patev S."/>
            <person name="Naranjo-Ortiz M."/>
            <person name="Looney B."/>
            <person name="Konkel Z."/>
            <person name="Slot J.C."/>
            <person name="Sakamoto Y."/>
            <person name="Steenwyk J.L."/>
            <person name="Rokas A."/>
            <person name="Carro J."/>
            <person name="Camarero S."/>
            <person name="Ferreira P."/>
            <person name="Molpeceres G."/>
            <person name="Ruiz-Duenas F.J."/>
            <person name="Serrano A."/>
            <person name="Henrissat B."/>
            <person name="Drula E."/>
            <person name="Hughes K.W."/>
            <person name="Mata J.L."/>
            <person name="Ishikawa N.K."/>
            <person name="Vargas-Isla R."/>
            <person name="Ushijima S."/>
            <person name="Smith C.A."/>
            <person name="Ahrendt S."/>
            <person name="Andreopoulos W."/>
            <person name="He G."/>
            <person name="Labutti K."/>
            <person name="Lipzen A."/>
            <person name="Ng V."/>
            <person name="Sandor L."/>
            <person name="Barry K."/>
            <person name="Martinez A.T."/>
            <person name="Xiao Y."/>
            <person name="Gibbons J.G."/>
            <person name="Terashima K."/>
            <person name="Hibbett D.S."/>
            <person name="Grigoriev I.V."/>
        </authorList>
    </citation>
    <scope>NUCLEOTIDE SEQUENCE</scope>
    <source>
        <strain evidence="1">TFB9207</strain>
    </source>
</reference>
<comment type="caution">
    <text evidence="1">The sequence shown here is derived from an EMBL/GenBank/DDBJ whole genome shotgun (WGS) entry which is preliminary data.</text>
</comment>
<evidence type="ECO:0000313" key="1">
    <source>
        <dbReference type="EMBL" id="KAJ3839418.1"/>
    </source>
</evidence>
<protein>
    <submittedName>
        <fullName evidence="1">Ferritin-like superfamily</fullName>
    </submittedName>
</protein>
<dbReference type="GO" id="GO:0009263">
    <property type="term" value="P:deoxyribonucleotide biosynthetic process"/>
    <property type="evidence" value="ECO:0007669"/>
    <property type="project" value="InterPro"/>
</dbReference>
<sequence length="79" mass="8710">MNAALMRQYIEFVADRLLVALGVDKIYSAANPFDFMDLISLQGKTNFFEKRVSEYAKAGVGQGIGAAGRALDFDNPEDF</sequence>
<dbReference type="PANTHER" id="PTHR23409">
    <property type="entry name" value="RIBONUCLEOSIDE-DIPHOSPHATE REDUCTASE SMALL CHAIN"/>
    <property type="match status" value="1"/>
</dbReference>
<proteinExistence type="predicted"/>
<gene>
    <name evidence="1" type="ORF">F5878DRAFT_660319</name>
</gene>